<dbReference type="Proteomes" id="UP000324800">
    <property type="component" value="Unassembled WGS sequence"/>
</dbReference>
<reference evidence="1 2" key="1">
    <citation type="submission" date="2019-03" db="EMBL/GenBank/DDBJ databases">
        <title>Single cell metagenomics reveals metabolic interactions within the superorganism composed of flagellate Streblomastix strix and complex community of Bacteroidetes bacteria on its surface.</title>
        <authorList>
            <person name="Treitli S.C."/>
            <person name="Kolisko M."/>
            <person name="Husnik F."/>
            <person name="Keeling P."/>
            <person name="Hampl V."/>
        </authorList>
    </citation>
    <scope>NUCLEOTIDE SEQUENCE [LARGE SCALE GENOMIC DNA]</scope>
    <source>
        <strain evidence="1">ST1C</strain>
    </source>
</reference>
<name>A0A5J4TC01_9EUKA</name>
<accession>A0A5J4TC01</accession>
<sequence>MIVTALERGNGQEVRKEIEQSIEQRCAEIATIYRVHFDDFIDQALQVFELSEETEMLRNEIGPVARELRDYGQYLLKEVQLLFIYFNQRQTGSFACIAECRCHITDSQPTSCTSG</sequence>
<protein>
    <submittedName>
        <fullName evidence="1">Uncharacterized protein</fullName>
    </submittedName>
</protein>
<organism evidence="1 2">
    <name type="scientific">Streblomastix strix</name>
    <dbReference type="NCBI Taxonomy" id="222440"/>
    <lineage>
        <taxon>Eukaryota</taxon>
        <taxon>Metamonada</taxon>
        <taxon>Preaxostyla</taxon>
        <taxon>Oxymonadida</taxon>
        <taxon>Streblomastigidae</taxon>
        <taxon>Streblomastix</taxon>
    </lineage>
</organism>
<evidence type="ECO:0000313" key="1">
    <source>
        <dbReference type="EMBL" id="KAA6354985.1"/>
    </source>
</evidence>
<proteinExistence type="predicted"/>
<comment type="caution">
    <text evidence="1">The sequence shown here is derived from an EMBL/GenBank/DDBJ whole genome shotgun (WGS) entry which is preliminary data.</text>
</comment>
<gene>
    <name evidence="1" type="ORF">EZS28_049488</name>
</gene>
<evidence type="ECO:0000313" key="2">
    <source>
        <dbReference type="Proteomes" id="UP000324800"/>
    </source>
</evidence>
<dbReference type="OrthoDB" id="10267033at2759"/>
<dbReference type="AlphaFoldDB" id="A0A5J4TC01"/>
<dbReference type="EMBL" id="SNRW01035371">
    <property type="protein sequence ID" value="KAA6354985.1"/>
    <property type="molecule type" value="Genomic_DNA"/>
</dbReference>